<organism evidence="1 2">
    <name type="scientific">Trifolium medium</name>
    <dbReference type="NCBI Taxonomy" id="97028"/>
    <lineage>
        <taxon>Eukaryota</taxon>
        <taxon>Viridiplantae</taxon>
        <taxon>Streptophyta</taxon>
        <taxon>Embryophyta</taxon>
        <taxon>Tracheophyta</taxon>
        <taxon>Spermatophyta</taxon>
        <taxon>Magnoliopsida</taxon>
        <taxon>eudicotyledons</taxon>
        <taxon>Gunneridae</taxon>
        <taxon>Pentapetalae</taxon>
        <taxon>rosids</taxon>
        <taxon>fabids</taxon>
        <taxon>Fabales</taxon>
        <taxon>Fabaceae</taxon>
        <taxon>Papilionoideae</taxon>
        <taxon>50 kb inversion clade</taxon>
        <taxon>NPAAA clade</taxon>
        <taxon>Hologalegina</taxon>
        <taxon>IRL clade</taxon>
        <taxon>Trifolieae</taxon>
        <taxon>Trifolium</taxon>
    </lineage>
</organism>
<dbReference type="EMBL" id="LXQA010051974">
    <property type="protein sequence ID" value="MCI03376.1"/>
    <property type="molecule type" value="Genomic_DNA"/>
</dbReference>
<feature type="non-terminal residue" evidence="1">
    <location>
        <position position="1"/>
    </location>
</feature>
<protein>
    <submittedName>
        <fullName evidence="1">Uncharacterized protein</fullName>
    </submittedName>
</protein>
<dbReference type="AlphaFoldDB" id="A0A392NW96"/>
<dbReference type="Proteomes" id="UP000265520">
    <property type="component" value="Unassembled WGS sequence"/>
</dbReference>
<proteinExistence type="predicted"/>
<comment type="caution">
    <text evidence="1">The sequence shown here is derived from an EMBL/GenBank/DDBJ whole genome shotgun (WGS) entry which is preliminary data.</text>
</comment>
<reference evidence="1 2" key="1">
    <citation type="journal article" date="2018" name="Front. Plant Sci.">
        <title>Red Clover (Trifolium pratense) and Zigzag Clover (T. medium) - A Picture of Genomic Similarities and Differences.</title>
        <authorList>
            <person name="Dluhosova J."/>
            <person name="Istvanek J."/>
            <person name="Nedelnik J."/>
            <person name="Repkova J."/>
        </authorList>
    </citation>
    <scope>NUCLEOTIDE SEQUENCE [LARGE SCALE GENOMIC DNA]</scope>
    <source>
        <strain evidence="2">cv. 10/8</strain>
        <tissue evidence="1">Leaf</tissue>
    </source>
</reference>
<evidence type="ECO:0000313" key="2">
    <source>
        <dbReference type="Proteomes" id="UP000265520"/>
    </source>
</evidence>
<evidence type="ECO:0000313" key="1">
    <source>
        <dbReference type="EMBL" id="MCI03376.1"/>
    </source>
</evidence>
<name>A0A392NW96_9FABA</name>
<keyword evidence="2" id="KW-1185">Reference proteome</keyword>
<accession>A0A392NW96</accession>
<sequence length="16" mass="1639">VSGCVELEGLGDFADQ</sequence>